<organism evidence="1 2">
    <name type="scientific">Hymenobacter ginkgonis</name>
    <dbReference type="NCBI Taxonomy" id="2682976"/>
    <lineage>
        <taxon>Bacteria</taxon>
        <taxon>Pseudomonadati</taxon>
        <taxon>Bacteroidota</taxon>
        <taxon>Cytophagia</taxon>
        <taxon>Cytophagales</taxon>
        <taxon>Hymenobacteraceae</taxon>
        <taxon>Hymenobacter</taxon>
    </lineage>
</organism>
<evidence type="ECO:0000313" key="1">
    <source>
        <dbReference type="EMBL" id="MVN75213.1"/>
    </source>
</evidence>
<comment type="caution">
    <text evidence="1">The sequence shown here is derived from an EMBL/GenBank/DDBJ whole genome shotgun (WGS) entry which is preliminary data.</text>
</comment>
<reference evidence="1 2" key="1">
    <citation type="submission" date="2019-12" db="EMBL/GenBank/DDBJ databases">
        <title>Hymenobacter sp. HMF4947 Genome sequencing and assembly.</title>
        <authorList>
            <person name="Kang H."/>
            <person name="Cha I."/>
            <person name="Kim H."/>
            <person name="Joh K."/>
        </authorList>
    </citation>
    <scope>NUCLEOTIDE SEQUENCE [LARGE SCALE GENOMIC DNA]</scope>
    <source>
        <strain evidence="1 2">HMF4947</strain>
    </source>
</reference>
<gene>
    <name evidence="1" type="ORF">GO988_02635</name>
</gene>
<evidence type="ECO:0000313" key="2">
    <source>
        <dbReference type="Proteomes" id="UP000441336"/>
    </source>
</evidence>
<keyword evidence="2" id="KW-1185">Reference proteome</keyword>
<dbReference type="Pfam" id="PF01344">
    <property type="entry name" value="Kelch_1"/>
    <property type="match status" value="1"/>
</dbReference>
<sequence length="309" mass="33056">MLNLPGLPNKGGNPGIYGAYRSTSQAPTFRAGTDAGCRLRNHLAHVYKAGLLTGAGACRSPLLAWYSLVNLATVCLPCSLVWLSCCWLWLGLVRPLKPRSPSLPPVPIRWRTLRHGLLPRPTLLLHGRGGSPVTAYTNELFRYDPLTNSWGGGPLSSGQMGAHRLGTAALLSPVLGASSLYVLNGATSTGPLLTMPSLRPSDGVLATNFSNPLPAASAAVAVWNGLLYAYGGQLASGAYTDQLRVFNPTTSTWTTLAPARGEDHVRSRRQRQALRHWWLQRGGELGARGCLRPGHQPMAGAGHAAHHRF</sequence>
<dbReference type="EMBL" id="WQKZ01000001">
    <property type="protein sequence ID" value="MVN75213.1"/>
    <property type="molecule type" value="Genomic_DNA"/>
</dbReference>
<dbReference type="Gene3D" id="2.120.10.80">
    <property type="entry name" value="Kelch-type beta propeller"/>
    <property type="match status" value="1"/>
</dbReference>
<dbReference type="AlphaFoldDB" id="A0A7K1T9Z6"/>
<accession>A0A7K1T9Z6</accession>
<dbReference type="SUPFAM" id="SSF117281">
    <property type="entry name" value="Kelch motif"/>
    <property type="match status" value="1"/>
</dbReference>
<evidence type="ECO:0008006" key="3">
    <source>
        <dbReference type="Google" id="ProtNLM"/>
    </source>
</evidence>
<dbReference type="InterPro" id="IPR015915">
    <property type="entry name" value="Kelch-typ_b-propeller"/>
</dbReference>
<proteinExistence type="predicted"/>
<name>A0A7K1T9Z6_9BACT</name>
<protein>
    <recommendedName>
        <fullName evidence="3">Galactose oxidase</fullName>
    </recommendedName>
</protein>
<dbReference type="InterPro" id="IPR006652">
    <property type="entry name" value="Kelch_1"/>
</dbReference>
<dbReference type="Proteomes" id="UP000441336">
    <property type="component" value="Unassembled WGS sequence"/>
</dbReference>